<organism evidence="1 2">
    <name type="scientific">Pseudomonas kielensis</name>
    <dbReference type="NCBI Taxonomy" id="2762577"/>
    <lineage>
        <taxon>Bacteria</taxon>
        <taxon>Pseudomonadati</taxon>
        <taxon>Pseudomonadota</taxon>
        <taxon>Gammaproteobacteria</taxon>
        <taxon>Pseudomonadales</taxon>
        <taxon>Pseudomonadaceae</taxon>
        <taxon>Pseudomonas</taxon>
    </lineage>
</organism>
<reference evidence="1 2" key="1">
    <citation type="submission" date="2020-08" db="EMBL/GenBank/DDBJ databases">
        <title>Pseudomonas sp. nov.</title>
        <authorList>
            <person name="Gieschler S."/>
            <person name="Fiedler G."/>
            <person name="Brinks E."/>
            <person name="Boehnlein C."/>
            <person name="Franz C.M.A.P."/>
            <person name="Kabisch J."/>
        </authorList>
    </citation>
    <scope>NUCLEOTIDE SEQUENCE [LARGE SCALE GENOMIC DNA]</scope>
    <source>
        <strain evidence="1 2">MBT-1</strain>
    </source>
</reference>
<dbReference type="Proteomes" id="UP000526003">
    <property type="component" value="Unassembled WGS sequence"/>
</dbReference>
<accession>A0A7X1GBF5</accession>
<protein>
    <submittedName>
        <fullName evidence="1">Uncharacterized protein</fullName>
    </submittedName>
</protein>
<comment type="caution">
    <text evidence="1">The sequence shown here is derived from an EMBL/GenBank/DDBJ whole genome shotgun (WGS) entry which is preliminary data.</text>
</comment>
<name>A0A7X1GBF5_9PSED</name>
<keyword evidence="2" id="KW-1185">Reference proteome</keyword>
<evidence type="ECO:0000313" key="2">
    <source>
        <dbReference type="Proteomes" id="UP000526003"/>
    </source>
</evidence>
<sequence>MNLIGGTYTAMSYPVTGVPALMSSFSITEDMGYRIEMQIELGHIEGEVDKRGRVTLDLASDPNLKCNLGELPGVQNKIAEFIQGFLAAQPDDRRMFELGLFDFSGYNPLSPTGFYIRTQKAPGSGDSADGAVLVFIRLKARDENGQGLPTDGSNFPYLIPDDTNGANQPLYSAALVLNQQWLELVDETQLDVLKNLLFPGENIFVETPGGRHRPADMLILGNVKAATEHVAVEPAFVNMKGSKVQQFTARKSDGSVVRASWSVSNLISPLAVGTITANGGLYTSPAASRLGKERQPVLVTASYTQDGRQQTRSAMVLGVYENMSISPRVCTSGVGSTVDKIPLRVTTVTGGELIWPTLLPTQGTLTRIDNNRALYTPPVTQAEPLQLVRLTVQDRSSNESIEATIVVVASAQTLQVDPPYVSEISQSELVYLRAEDYQKEDCQWSVIGEGEVNEDGVFTPPAFGASRISVVRCDIQYDGVGPIRRRGFSIIQLTERAEPELRWSELQNFDVSINGDDNRCYANGRQQVPVVVKIETKPVRIDGRDHYVPVSDADLATLKLVHKLTGAEVPFITLGEEGIEHNSPLKWAANKQRNRFRYFPTMAQQAPAVVLPKPDNNGTRYRELYIHMAVEGNQTFFARFQGNGATFSSGGVAAGEVSVRGVFSAAPSEAEYQLDRERVAQDPNGHDEPNDPSNPNRDVFSYYLWSTDYWRLSYRRLGSYPVRFSTLHIEKNISTIQWESELLDETFFSYTCYAFNPANGVNSDSPAPEGLSFDLYLRNLFKETGKVLSGAFEGGSKPSPGQLLISLHRTHDMKFWYDGMAGGDVYRLYRKLLDPAVIFVLLDEDGNRHRLQIGFAPPSTADSRNRLVLLPQ</sequence>
<gene>
    <name evidence="1" type="ORF">H7995_03820</name>
</gene>
<evidence type="ECO:0000313" key="1">
    <source>
        <dbReference type="EMBL" id="MBC2688925.1"/>
    </source>
</evidence>
<dbReference type="AlphaFoldDB" id="A0A7X1GBF5"/>
<proteinExistence type="predicted"/>
<dbReference type="EMBL" id="JACMYG010000003">
    <property type="protein sequence ID" value="MBC2688925.1"/>
    <property type="molecule type" value="Genomic_DNA"/>
</dbReference>